<sequence>MYRRPHLAHLNTHRDGLRVPLLFADSHTAPDRSPAITLDTDRHGQLITTSHPYRDDRTILRVLLDGAPCWISDRWIAHRSCQECIDVWQQLGTEYYNAAIDASLYLATHLDVGHYRGETLVLHPADELSDKLDQAV</sequence>
<dbReference type="RefSeq" id="WP_183373315.1">
    <property type="nucleotide sequence ID" value="NZ_BAABHL010000166.1"/>
</dbReference>
<reference evidence="1 2" key="1">
    <citation type="submission" date="2020-08" db="EMBL/GenBank/DDBJ databases">
        <title>Sequencing the genomes of 1000 actinobacteria strains.</title>
        <authorList>
            <person name="Klenk H.-P."/>
        </authorList>
    </citation>
    <scope>NUCLEOTIDE SEQUENCE [LARGE SCALE GENOMIC DNA]</scope>
    <source>
        <strain evidence="1 2">DSM 45298</strain>
    </source>
</reference>
<dbReference type="AlphaFoldDB" id="A0A840F853"/>
<keyword evidence="2" id="KW-1185">Reference proteome</keyword>
<evidence type="ECO:0000313" key="2">
    <source>
        <dbReference type="Proteomes" id="UP000551501"/>
    </source>
</evidence>
<dbReference type="Proteomes" id="UP000551501">
    <property type="component" value="Unassembled WGS sequence"/>
</dbReference>
<dbReference type="EMBL" id="JACIFP010000002">
    <property type="protein sequence ID" value="MBB4138066.1"/>
    <property type="molecule type" value="Genomic_DNA"/>
</dbReference>
<organism evidence="1 2">
    <name type="scientific">Gordonia humi</name>
    <dbReference type="NCBI Taxonomy" id="686429"/>
    <lineage>
        <taxon>Bacteria</taxon>
        <taxon>Bacillati</taxon>
        <taxon>Actinomycetota</taxon>
        <taxon>Actinomycetes</taxon>
        <taxon>Mycobacteriales</taxon>
        <taxon>Gordoniaceae</taxon>
        <taxon>Gordonia</taxon>
    </lineage>
</organism>
<name>A0A840F853_9ACTN</name>
<accession>A0A840F853</accession>
<evidence type="ECO:0000313" key="1">
    <source>
        <dbReference type="EMBL" id="MBB4138066.1"/>
    </source>
</evidence>
<proteinExistence type="predicted"/>
<gene>
    <name evidence="1" type="ORF">BKA16_004691</name>
</gene>
<comment type="caution">
    <text evidence="1">The sequence shown here is derived from an EMBL/GenBank/DDBJ whole genome shotgun (WGS) entry which is preliminary data.</text>
</comment>
<protein>
    <submittedName>
        <fullName evidence="1">Uncharacterized protein</fullName>
    </submittedName>
</protein>